<comment type="subcellular location">
    <subcellularLocation>
        <location evidence="1">Nucleus</location>
    </subcellularLocation>
</comment>
<reference evidence="6 7" key="1">
    <citation type="submission" date="2020-01" db="EMBL/GenBank/DDBJ databases">
        <authorList>
            <person name="Gupta K D."/>
        </authorList>
    </citation>
    <scope>NUCLEOTIDE SEQUENCE [LARGE SCALE GENOMIC DNA]</scope>
</reference>
<dbReference type="SUPFAM" id="SSF46955">
    <property type="entry name" value="Putative DNA-binding domain"/>
    <property type="match status" value="1"/>
</dbReference>
<feature type="region of interest" description="Disordered" evidence="4">
    <location>
        <begin position="34"/>
        <end position="62"/>
    </location>
</feature>
<dbReference type="AlphaFoldDB" id="A0A8S0VZC0"/>
<comment type="caution">
    <text evidence="6">The sequence shown here is derived from an EMBL/GenBank/DDBJ whole genome shotgun (WGS) entry which is preliminary data.</text>
</comment>
<feature type="compositionally biased region" description="Low complexity" evidence="4">
    <location>
        <begin position="140"/>
        <end position="165"/>
    </location>
</feature>
<feature type="region of interest" description="Disordered" evidence="4">
    <location>
        <begin position="131"/>
        <end position="185"/>
    </location>
</feature>
<dbReference type="Proteomes" id="UP000467700">
    <property type="component" value="Unassembled WGS sequence"/>
</dbReference>
<sequence length="185" mass="20398">MGWFDDNDPMGAEAEAFAEETYELYVKPFVEDSGRKFTDPTPANTTPMKRVERPESEWGETKWPKSKLKSATLIPKGRAKSEYLLTDKDMLPLSYCKKKNSQGYNCMKMYNKCEVERRAWEKYGGLNGLGAALRDHANGVKPAPSSSSPKKTKSSVSKSTTSAKANIVGTSNGKVAIPHAPAPPF</sequence>
<evidence type="ECO:0000256" key="4">
    <source>
        <dbReference type="SAM" id="MobiDB-lite"/>
    </source>
</evidence>
<organism evidence="6 7">
    <name type="scientific">Cyclocybe aegerita</name>
    <name type="common">Black poplar mushroom</name>
    <name type="synonym">Agrocybe aegerita</name>
    <dbReference type="NCBI Taxonomy" id="1973307"/>
    <lineage>
        <taxon>Eukaryota</taxon>
        <taxon>Fungi</taxon>
        <taxon>Dikarya</taxon>
        <taxon>Basidiomycota</taxon>
        <taxon>Agaricomycotina</taxon>
        <taxon>Agaricomycetes</taxon>
        <taxon>Agaricomycetidae</taxon>
        <taxon>Agaricales</taxon>
        <taxon>Agaricineae</taxon>
        <taxon>Bolbitiaceae</taxon>
        <taxon>Cyclocybe</taxon>
    </lineage>
</organism>
<evidence type="ECO:0000256" key="3">
    <source>
        <dbReference type="ARBA" id="ARBA00023242"/>
    </source>
</evidence>
<keyword evidence="3" id="KW-0539">Nucleus</keyword>
<dbReference type="InterPro" id="IPR022656">
    <property type="entry name" value="XPA_C"/>
</dbReference>
<dbReference type="OrthoDB" id="3058642at2759"/>
<keyword evidence="7" id="KW-1185">Reference proteome</keyword>
<gene>
    <name evidence="6" type="ORF">AAE3_LOCUS10646</name>
</gene>
<dbReference type="Gene3D" id="3.90.530.10">
    <property type="entry name" value="XPA C-terminal domain"/>
    <property type="match status" value="1"/>
</dbReference>
<evidence type="ECO:0000313" key="6">
    <source>
        <dbReference type="EMBL" id="CAA7268374.1"/>
    </source>
</evidence>
<dbReference type="CDD" id="cd21075">
    <property type="entry name" value="DBD_XPA-like"/>
    <property type="match status" value="1"/>
</dbReference>
<evidence type="ECO:0000259" key="5">
    <source>
        <dbReference type="Pfam" id="PF05181"/>
    </source>
</evidence>
<dbReference type="InterPro" id="IPR009061">
    <property type="entry name" value="DNA-bd_dom_put_sf"/>
</dbReference>
<protein>
    <recommendedName>
        <fullName evidence="5">XPA C-terminal domain-containing protein</fullName>
    </recommendedName>
</protein>
<dbReference type="InterPro" id="IPR037129">
    <property type="entry name" value="XPA_sf"/>
</dbReference>
<dbReference type="GO" id="GO:0005634">
    <property type="term" value="C:nucleus"/>
    <property type="evidence" value="ECO:0007669"/>
    <property type="project" value="UniProtKB-SubCell"/>
</dbReference>
<proteinExistence type="predicted"/>
<accession>A0A8S0VZC0</accession>
<evidence type="ECO:0000256" key="2">
    <source>
        <dbReference type="ARBA" id="ARBA00022833"/>
    </source>
</evidence>
<keyword evidence="2" id="KW-0862">Zinc</keyword>
<feature type="domain" description="XPA C-terminal" evidence="5">
    <location>
        <begin position="72"/>
        <end position="115"/>
    </location>
</feature>
<evidence type="ECO:0000256" key="1">
    <source>
        <dbReference type="ARBA" id="ARBA00004123"/>
    </source>
</evidence>
<evidence type="ECO:0000313" key="7">
    <source>
        <dbReference type="Proteomes" id="UP000467700"/>
    </source>
</evidence>
<name>A0A8S0VZC0_CYCAE</name>
<dbReference type="Pfam" id="PF05181">
    <property type="entry name" value="XPA_C"/>
    <property type="match status" value="1"/>
</dbReference>
<dbReference type="EMBL" id="CACVBS010000068">
    <property type="protein sequence ID" value="CAA7268374.1"/>
    <property type="molecule type" value="Genomic_DNA"/>
</dbReference>
<feature type="compositionally biased region" description="Basic and acidic residues" evidence="4">
    <location>
        <begin position="49"/>
        <end position="62"/>
    </location>
</feature>